<feature type="region of interest" description="Disordered" evidence="1">
    <location>
        <begin position="1"/>
        <end position="26"/>
    </location>
</feature>
<reference evidence="2 3" key="1">
    <citation type="journal article" date="2023" name="BMC Biol.">
        <title>The compact genome of the sponge Oopsacas minuta (Hexactinellida) is lacking key metazoan core genes.</title>
        <authorList>
            <person name="Santini S."/>
            <person name="Schenkelaars Q."/>
            <person name="Jourda C."/>
            <person name="Duchesne M."/>
            <person name="Belahbib H."/>
            <person name="Rocher C."/>
            <person name="Selva M."/>
            <person name="Riesgo A."/>
            <person name="Vervoort M."/>
            <person name="Leys S.P."/>
            <person name="Kodjabachian L."/>
            <person name="Le Bivic A."/>
            <person name="Borchiellini C."/>
            <person name="Claverie J.M."/>
            <person name="Renard E."/>
        </authorList>
    </citation>
    <scope>NUCLEOTIDE SEQUENCE [LARGE SCALE GENOMIC DNA]</scope>
    <source>
        <strain evidence="2">SPO-2</strain>
    </source>
</reference>
<dbReference type="Proteomes" id="UP001165289">
    <property type="component" value="Unassembled WGS sequence"/>
</dbReference>
<sequence>MSIQGTHSQSTRSPEGQSNETGGNENIDVIDLEERCGIEIDRYQFKNLVTGVRIRNSVTIHYAGYFLKTEGEYIDIFESCKKYTFEDKTATESQKNSPNKTHTNSPSVSPRKYRPRADQEDPDGDPIPLWRADSVISLLEKEHRMILFCSTWPEHGDKVLPGPVTFTLGGETAPLVPSLIVAVKRMRIGEIKVVHVPPAEVYGLDMSPVKQRVVPDKKEEKTKGVNEQETRGGIGERGTHVKGDKQDIYYSSSSEEDYDPDEEFSEPWCDAPGTKGDRATFFRSANPHSQQPTADNLEVHRGLAGIIYVVQLLALGESQPDREIIHVKKPLETDKKTDKSDVGNKDK</sequence>
<comment type="caution">
    <text evidence="2">The sequence shown here is derived from an EMBL/GenBank/DDBJ whole genome shotgun (WGS) entry which is preliminary data.</text>
</comment>
<dbReference type="SUPFAM" id="SSF54534">
    <property type="entry name" value="FKBP-like"/>
    <property type="match status" value="1"/>
</dbReference>
<keyword evidence="3" id="KW-1185">Reference proteome</keyword>
<feature type="compositionally biased region" description="Polar residues" evidence="1">
    <location>
        <begin position="1"/>
        <end position="24"/>
    </location>
</feature>
<evidence type="ECO:0008006" key="4">
    <source>
        <dbReference type="Google" id="ProtNLM"/>
    </source>
</evidence>
<dbReference type="InterPro" id="IPR046357">
    <property type="entry name" value="PPIase_dom_sf"/>
</dbReference>
<gene>
    <name evidence="2" type="ORF">LOD99_15417</name>
</gene>
<evidence type="ECO:0000313" key="3">
    <source>
        <dbReference type="Proteomes" id="UP001165289"/>
    </source>
</evidence>
<dbReference type="Gene3D" id="3.10.50.40">
    <property type="match status" value="1"/>
</dbReference>
<feature type="compositionally biased region" description="Basic and acidic residues" evidence="1">
    <location>
        <begin position="213"/>
        <end position="230"/>
    </location>
</feature>
<organism evidence="2 3">
    <name type="scientific">Oopsacas minuta</name>
    <dbReference type="NCBI Taxonomy" id="111878"/>
    <lineage>
        <taxon>Eukaryota</taxon>
        <taxon>Metazoa</taxon>
        <taxon>Porifera</taxon>
        <taxon>Hexactinellida</taxon>
        <taxon>Hexasterophora</taxon>
        <taxon>Lyssacinosida</taxon>
        <taxon>Leucopsacidae</taxon>
        <taxon>Oopsacas</taxon>
    </lineage>
</organism>
<evidence type="ECO:0000313" key="2">
    <source>
        <dbReference type="EMBL" id="KAI6658619.1"/>
    </source>
</evidence>
<name>A0AAV7KBV4_9METZ</name>
<dbReference type="GO" id="GO:0003755">
    <property type="term" value="F:peptidyl-prolyl cis-trans isomerase activity"/>
    <property type="evidence" value="ECO:0007669"/>
    <property type="project" value="InterPro"/>
</dbReference>
<feature type="compositionally biased region" description="Basic and acidic residues" evidence="1">
    <location>
        <begin position="237"/>
        <end position="247"/>
    </location>
</feature>
<feature type="compositionally biased region" description="Polar residues" evidence="1">
    <location>
        <begin position="91"/>
        <end position="108"/>
    </location>
</feature>
<feature type="region of interest" description="Disordered" evidence="1">
    <location>
        <begin position="319"/>
        <end position="347"/>
    </location>
</feature>
<dbReference type="EMBL" id="JAKMXF010000088">
    <property type="protein sequence ID" value="KAI6658619.1"/>
    <property type="molecule type" value="Genomic_DNA"/>
</dbReference>
<proteinExistence type="predicted"/>
<dbReference type="AlphaFoldDB" id="A0AAV7KBV4"/>
<feature type="region of interest" description="Disordered" evidence="1">
    <location>
        <begin position="213"/>
        <end position="264"/>
    </location>
</feature>
<feature type="compositionally biased region" description="Acidic residues" evidence="1">
    <location>
        <begin position="254"/>
        <end position="264"/>
    </location>
</feature>
<accession>A0AAV7KBV4</accession>
<evidence type="ECO:0000256" key="1">
    <source>
        <dbReference type="SAM" id="MobiDB-lite"/>
    </source>
</evidence>
<protein>
    <recommendedName>
        <fullName evidence="4">Peptidylprolyl isomerase</fullName>
    </recommendedName>
</protein>
<feature type="region of interest" description="Disordered" evidence="1">
    <location>
        <begin position="89"/>
        <end position="128"/>
    </location>
</feature>